<protein>
    <submittedName>
        <fullName evidence="2">NAD(P)H-dependent oxidoreductase</fullName>
    </submittedName>
</protein>
<keyword evidence="3" id="KW-1185">Reference proteome</keyword>
<evidence type="ECO:0000259" key="1">
    <source>
        <dbReference type="Pfam" id="PF03358"/>
    </source>
</evidence>
<sequence>MSKPKIAIIISSTRESRFADKPAQWLLAKAQERSEFDVELVDLRDFDLPFFDEVASNMWAPSQDPKAIAWQKKVGEFDGYIFLVAEYNRSITAALKNALDQAYVEWTKKPAAYVGYGSVGAARAIEQLRLINVELQMVPVRHGVHIGGSEFFTVWGGGKNEPMEAIEPVIAPSLNDMFDNLGWWTAATKAARDGKVEAIAAE</sequence>
<reference evidence="2" key="1">
    <citation type="submission" date="2022-10" db="EMBL/GenBank/DDBJ databases">
        <title>YIM 151497 complete genome.</title>
        <authorList>
            <person name="Chen X."/>
        </authorList>
    </citation>
    <scope>NUCLEOTIDE SEQUENCE</scope>
    <source>
        <strain evidence="2">YIM 151497</strain>
    </source>
</reference>
<dbReference type="RefSeq" id="WP_264227243.1">
    <property type="nucleotide sequence ID" value="NZ_CP107716.1"/>
</dbReference>
<dbReference type="Gene3D" id="3.40.50.360">
    <property type="match status" value="1"/>
</dbReference>
<evidence type="ECO:0000313" key="2">
    <source>
        <dbReference type="EMBL" id="UYQ73684.1"/>
    </source>
</evidence>
<feature type="domain" description="NADPH-dependent FMN reductase-like" evidence="1">
    <location>
        <begin position="4"/>
        <end position="145"/>
    </location>
</feature>
<organism evidence="2 3">
    <name type="scientific">Pelagibacterium flavum</name>
    <dbReference type="NCBI Taxonomy" id="2984530"/>
    <lineage>
        <taxon>Bacteria</taxon>
        <taxon>Pseudomonadati</taxon>
        <taxon>Pseudomonadota</taxon>
        <taxon>Alphaproteobacteria</taxon>
        <taxon>Hyphomicrobiales</taxon>
        <taxon>Devosiaceae</taxon>
        <taxon>Pelagibacterium</taxon>
    </lineage>
</organism>
<dbReference type="SUPFAM" id="SSF52218">
    <property type="entry name" value="Flavoproteins"/>
    <property type="match status" value="1"/>
</dbReference>
<dbReference type="Proteomes" id="UP001163882">
    <property type="component" value="Chromosome"/>
</dbReference>
<gene>
    <name evidence="2" type="ORF">OF122_07995</name>
</gene>
<evidence type="ECO:0000313" key="3">
    <source>
        <dbReference type="Proteomes" id="UP001163882"/>
    </source>
</evidence>
<dbReference type="EMBL" id="CP107716">
    <property type="protein sequence ID" value="UYQ73684.1"/>
    <property type="molecule type" value="Genomic_DNA"/>
</dbReference>
<dbReference type="PANTHER" id="PTHR30543">
    <property type="entry name" value="CHROMATE REDUCTASE"/>
    <property type="match status" value="1"/>
</dbReference>
<name>A0ABY6ISU3_9HYPH</name>
<proteinExistence type="predicted"/>
<dbReference type="InterPro" id="IPR050712">
    <property type="entry name" value="NAD(P)H-dep_reductase"/>
</dbReference>
<dbReference type="InterPro" id="IPR005025">
    <property type="entry name" value="FMN_Rdtase-like_dom"/>
</dbReference>
<dbReference type="InterPro" id="IPR029039">
    <property type="entry name" value="Flavoprotein-like_sf"/>
</dbReference>
<dbReference type="PANTHER" id="PTHR30543:SF21">
    <property type="entry name" value="NAD(P)H-DEPENDENT FMN REDUCTASE LOT6"/>
    <property type="match status" value="1"/>
</dbReference>
<accession>A0ABY6ISU3</accession>
<dbReference type="Pfam" id="PF03358">
    <property type="entry name" value="FMN_red"/>
    <property type="match status" value="1"/>
</dbReference>